<dbReference type="GeneID" id="9797956"/>
<reference evidence="1 2" key="1">
    <citation type="submission" date="2019-12" db="EMBL/GenBank/DDBJ databases">
        <title>Chromosome-level assembly of the Caenorhabditis remanei genome.</title>
        <authorList>
            <person name="Teterina A.A."/>
            <person name="Willis J.H."/>
            <person name="Phillips P.C."/>
        </authorList>
    </citation>
    <scope>NUCLEOTIDE SEQUENCE [LARGE SCALE GENOMIC DNA]</scope>
    <source>
        <strain evidence="1 2">PX506</strain>
        <tissue evidence="1">Whole organism</tissue>
    </source>
</reference>
<protein>
    <submittedName>
        <fullName evidence="1">Uncharacterized protein</fullName>
    </submittedName>
</protein>
<accession>A0A6A5FWU9</accession>
<dbReference type="KEGG" id="crq:GCK72_023435"/>
<comment type="caution">
    <text evidence="1">The sequence shown here is derived from an EMBL/GenBank/DDBJ whole genome shotgun (WGS) entry which is preliminary data.</text>
</comment>
<name>A0A6A5FWU9_CAERE</name>
<evidence type="ECO:0000313" key="1">
    <source>
        <dbReference type="EMBL" id="KAF1746977.1"/>
    </source>
</evidence>
<proteinExistence type="predicted"/>
<dbReference type="CTD" id="9797956"/>
<sequence>MRNWHFNGADNRRQYIESFTKKFVTDCNCETMLFEVLQLSWLPAIRVVIALLQQWNVSSVVFKEVGTSYLNRRIMPCQYDPKNFFDDMRDFLYEKPTYPCKSFAMDFNVPYGMDQDILTKSDTFVDSIMRLLYWTPSDKVKIAFSYFYSSSHEPKSDFQIKTKDYMPTIVELVFHLTEKNMELVIELAMNEFQQADFDNLRHLFHFESAMEFWTLEETKTIETTVRLDNGFFIDKKEFYWYNESLNSSVCLIFSAVDPEAL</sequence>
<dbReference type="RefSeq" id="XP_053578964.1">
    <property type="nucleotide sequence ID" value="XM_053735398.1"/>
</dbReference>
<dbReference type="Proteomes" id="UP000483820">
    <property type="component" value="Chromosome X"/>
</dbReference>
<organism evidence="1 2">
    <name type="scientific">Caenorhabditis remanei</name>
    <name type="common">Caenorhabditis vulgaris</name>
    <dbReference type="NCBI Taxonomy" id="31234"/>
    <lineage>
        <taxon>Eukaryota</taxon>
        <taxon>Metazoa</taxon>
        <taxon>Ecdysozoa</taxon>
        <taxon>Nematoda</taxon>
        <taxon>Chromadorea</taxon>
        <taxon>Rhabditida</taxon>
        <taxon>Rhabditina</taxon>
        <taxon>Rhabditomorpha</taxon>
        <taxon>Rhabditoidea</taxon>
        <taxon>Rhabditidae</taxon>
        <taxon>Peloderinae</taxon>
        <taxon>Caenorhabditis</taxon>
    </lineage>
</organism>
<evidence type="ECO:0000313" key="2">
    <source>
        <dbReference type="Proteomes" id="UP000483820"/>
    </source>
</evidence>
<gene>
    <name evidence="1" type="ORF">GCK72_023435</name>
</gene>
<dbReference type="AlphaFoldDB" id="A0A6A5FWU9"/>
<dbReference type="EMBL" id="WUAV01000006">
    <property type="protein sequence ID" value="KAF1746977.1"/>
    <property type="molecule type" value="Genomic_DNA"/>
</dbReference>